<organism evidence="1">
    <name type="scientific">Clostridioides difficile</name>
    <name type="common">Peptoclostridium difficile</name>
    <dbReference type="NCBI Taxonomy" id="1496"/>
    <lineage>
        <taxon>Bacteria</taxon>
        <taxon>Bacillati</taxon>
        <taxon>Bacillota</taxon>
        <taxon>Clostridia</taxon>
        <taxon>Peptostreptococcales</taxon>
        <taxon>Peptostreptococcaceae</taxon>
        <taxon>Clostridioides</taxon>
    </lineage>
</organism>
<sequence>MMRYCSTVMSIGAVQSAAWILWTGSSACAVFDCWLQADKTIETQIAEINFFIFIKYPFE</sequence>
<gene>
    <name evidence="1" type="ORF">BN1095_6290001</name>
</gene>
<reference evidence="1" key="1">
    <citation type="submission" date="2014-07" db="EMBL/GenBank/DDBJ databases">
        <authorList>
            <person name="Monot Marc"/>
        </authorList>
    </citation>
    <scope>NUCLEOTIDE SEQUENCE</scope>
    <source>
        <strain evidence="1">7032989</strain>
    </source>
</reference>
<name>A0A069ATM0_CLODI</name>
<accession>A0A069ATM0</accession>
<evidence type="ECO:0000313" key="1">
    <source>
        <dbReference type="EMBL" id="CDT66486.1"/>
    </source>
</evidence>
<proteinExistence type="predicted"/>
<protein>
    <submittedName>
        <fullName evidence="1">Uncharacterized protein</fullName>
    </submittedName>
</protein>
<dbReference type="AlphaFoldDB" id="A0A069ATM0"/>
<dbReference type="PROSITE" id="PS51257">
    <property type="entry name" value="PROKAR_LIPOPROTEIN"/>
    <property type="match status" value="1"/>
</dbReference>
<dbReference type="EMBL" id="LK933326">
    <property type="protein sequence ID" value="CDT66486.1"/>
    <property type="molecule type" value="Genomic_DNA"/>
</dbReference>